<name>A0A512N1V2_9HYPH</name>
<dbReference type="Proteomes" id="UP000321058">
    <property type="component" value="Unassembled WGS sequence"/>
</dbReference>
<reference evidence="2 3" key="1">
    <citation type="submission" date="2019-07" db="EMBL/GenBank/DDBJ databases">
        <title>Whole genome shotgun sequence of Reyranella soli NBRC 108950.</title>
        <authorList>
            <person name="Hosoyama A."/>
            <person name="Uohara A."/>
            <person name="Ohji S."/>
            <person name="Ichikawa N."/>
        </authorList>
    </citation>
    <scope>NUCLEOTIDE SEQUENCE [LARGE SCALE GENOMIC DNA]</scope>
    <source>
        <strain evidence="2 3">NBRC 108950</strain>
    </source>
</reference>
<dbReference type="RefSeq" id="WP_246157917.1">
    <property type="nucleotide sequence ID" value="NZ_BKAJ01000004.1"/>
</dbReference>
<dbReference type="InterPro" id="IPR036291">
    <property type="entry name" value="NAD(P)-bd_dom_sf"/>
</dbReference>
<protein>
    <submittedName>
        <fullName evidence="2">Dehydrogenase</fullName>
    </submittedName>
</protein>
<evidence type="ECO:0000256" key="1">
    <source>
        <dbReference type="ARBA" id="ARBA00006484"/>
    </source>
</evidence>
<dbReference type="GO" id="GO:0016616">
    <property type="term" value="F:oxidoreductase activity, acting on the CH-OH group of donors, NAD or NADP as acceptor"/>
    <property type="evidence" value="ECO:0007669"/>
    <property type="project" value="TreeGrafter"/>
</dbReference>
<dbReference type="InterPro" id="IPR002347">
    <property type="entry name" value="SDR_fam"/>
</dbReference>
<dbReference type="AlphaFoldDB" id="A0A512N1V2"/>
<dbReference type="Gene3D" id="3.40.50.720">
    <property type="entry name" value="NAD(P)-binding Rossmann-like Domain"/>
    <property type="match status" value="1"/>
</dbReference>
<dbReference type="Pfam" id="PF13561">
    <property type="entry name" value="adh_short_C2"/>
    <property type="match status" value="1"/>
</dbReference>
<comment type="caution">
    <text evidence="2">The sequence shown here is derived from an EMBL/GenBank/DDBJ whole genome shotgun (WGS) entry which is preliminary data.</text>
</comment>
<dbReference type="PANTHER" id="PTHR42760:SF135">
    <property type="entry name" value="BLL7886 PROTEIN"/>
    <property type="match status" value="1"/>
</dbReference>
<proteinExistence type="inferred from homology"/>
<sequence>MAGLLQGHIAAVTGGGSGIGQGICQAYAREGARVVVLDANLEGANETVDLVTGAGGKASALKVDVTDRQACVAAAAEVAKGGNISILVNNAGINRRNPMTGDPAAVAKDWDDILSINLDGVFNVTRAFLDQLRATKGRIVNIGSIQSFVHVSWPNSAAYTTSKHGVLGFTRALAAELGKDGVRVNAIGPGLIETRINAEARAKNPDMVAMVMRHTPLNRAGKPEDIAGPAVFLASDMSAYVTGSIIMADGGFRTV</sequence>
<dbReference type="GO" id="GO:0030497">
    <property type="term" value="P:fatty acid elongation"/>
    <property type="evidence" value="ECO:0007669"/>
    <property type="project" value="TreeGrafter"/>
</dbReference>
<keyword evidence="3" id="KW-1185">Reference proteome</keyword>
<dbReference type="PRINTS" id="PR00081">
    <property type="entry name" value="GDHRDH"/>
</dbReference>
<accession>A0A512N1V2</accession>
<gene>
    <name evidence="2" type="ORF">RSO01_01280</name>
</gene>
<evidence type="ECO:0000313" key="2">
    <source>
        <dbReference type="EMBL" id="GEP52962.1"/>
    </source>
</evidence>
<dbReference type="EMBL" id="BKAJ01000004">
    <property type="protein sequence ID" value="GEP52962.1"/>
    <property type="molecule type" value="Genomic_DNA"/>
</dbReference>
<dbReference type="FunFam" id="3.40.50.720:FF:000084">
    <property type="entry name" value="Short-chain dehydrogenase reductase"/>
    <property type="match status" value="1"/>
</dbReference>
<dbReference type="SUPFAM" id="SSF51735">
    <property type="entry name" value="NAD(P)-binding Rossmann-fold domains"/>
    <property type="match status" value="1"/>
</dbReference>
<dbReference type="PRINTS" id="PR00080">
    <property type="entry name" value="SDRFAMILY"/>
</dbReference>
<comment type="similarity">
    <text evidence="1">Belongs to the short-chain dehydrogenases/reductases (SDR) family.</text>
</comment>
<evidence type="ECO:0000313" key="3">
    <source>
        <dbReference type="Proteomes" id="UP000321058"/>
    </source>
</evidence>
<dbReference type="PANTHER" id="PTHR42760">
    <property type="entry name" value="SHORT-CHAIN DEHYDROGENASES/REDUCTASES FAMILY MEMBER"/>
    <property type="match status" value="1"/>
</dbReference>
<organism evidence="2 3">
    <name type="scientific">Reyranella soli</name>
    <dbReference type="NCBI Taxonomy" id="1230389"/>
    <lineage>
        <taxon>Bacteria</taxon>
        <taxon>Pseudomonadati</taxon>
        <taxon>Pseudomonadota</taxon>
        <taxon>Alphaproteobacteria</taxon>
        <taxon>Hyphomicrobiales</taxon>
        <taxon>Reyranellaceae</taxon>
        <taxon>Reyranella</taxon>
    </lineage>
</organism>